<evidence type="ECO:0000256" key="5">
    <source>
        <dbReference type="ARBA" id="ARBA00022927"/>
    </source>
</evidence>
<evidence type="ECO:0000256" key="8">
    <source>
        <dbReference type="ARBA" id="ARBA00023242"/>
    </source>
</evidence>
<dbReference type="Proteomes" id="UP000619265">
    <property type="component" value="Unassembled WGS sequence"/>
</dbReference>
<organism evidence="9 10">
    <name type="scientific">Juglans regia</name>
    <name type="common">English walnut</name>
    <dbReference type="NCBI Taxonomy" id="51240"/>
    <lineage>
        <taxon>Eukaryota</taxon>
        <taxon>Viridiplantae</taxon>
        <taxon>Streptophyta</taxon>
        <taxon>Embryophyta</taxon>
        <taxon>Tracheophyta</taxon>
        <taxon>Spermatophyta</taxon>
        <taxon>Magnoliopsida</taxon>
        <taxon>eudicotyledons</taxon>
        <taxon>Gunneridae</taxon>
        <taxon>Pentapetalae</taxon>
        <taxon>rosids</taxon>
        <taxon>fabids</taxon>
        <taxon>Fagales</taxon>
        <taxon>Juglandaceae</taxon>
        <taxon>Juglans</taxon>
    </lineage>
</organism>
<gene>
    <name evidence="9" type="ORF">F2P56_004552</name>
</gene>
<evidence type="ECO:0000256" key="4">
    <source>
        <dbReference type="ARBA" id="ARBA00022816"/>
    </source>
</evidence>
<evidence type="ECO:0000313" key="10">
    <source>
        <dbReference type="Proteomes" id="UP000619265"/>
    </source>
</evidence>
<name>A0A834D663_JUGRE</name>
<dbReference type="InterPro" id="IPR037665">
    <property type="entry name" value="Nucleoporin_S59-like"/>
</dbReference>
<keyword evidence="5" id="KW-0653">Protein transport</keyword>
<proteinExistence type="inferred from homology"/>
<comment type="caution">
    <text evidence="9">The sequence shown here is derived from an EMBL/GenBank/DDBJ whole genome shotgun (WGS) entry which is preliminary data.</text>
</comment>
<dbReference type="PANTHER" id="PTHR23198:SF6">
    <property type="entry name" value="NUCLEAR PORE COMPLEX PROTEIN NUP98-NUP96"/>
    <property type="match status" value="1"/>
</dbReference>
<evidence type="ECO:0000256" key="1">
    <source>
        <dbReference type="ARBA" id="ARBA00004567"/>
    </source>
</evidence>
<dbReference type="PANTHER" id="PTHR23198">
    <property type="entry name" value="NUCLEOPORIN"/>
    <property type="match status" value="1"/>
</dbReference>
<dbReference type="Gramene" id="Jr02_14760_p1">
    <property type="protein sequence ID" value="cds.Jr02_14760_p1"/>
    <property type="gene ID" value="Jr02_14760"/>
</dbReference>
<accession>A0A834D663</accession>
<reference evidence="9" key="1">
    <citation type="submission" date="2015-10" db="EMBL/GenBank/DDBJ databases">
        <authorList>
            <person name="Martinez-Garcia P.J."/>
            <person name="Crepeau M.W."/>
            <person name="Puiu D."/>
            <person name="Gonzalez-Ibeas D."/>
            <person name="Whalen J."/>
            <person name="Stevens K."/>
            <person name="Paul R."/>
            <person name="Butterfield T."/>
            <person name="Britton M."/>
            <person name="Reagan R."/>
            <person name="Chakraborty S."/>
            <person name="Walawage S.L."/>
            <person name="Vasquez-Gross H.A."/>
            <person name="Cardeno C."/>
            <person name="Famula R."/>
            <person name="Pratt K."/>
            <person name="Kuruganti S."/>
            <person name="Aradhya M.K."/>
            <person name="Leslie C.A."/>
            <person name="Dandekar A.M."/>
            <person name="Salzberg S.L."/>
            <person name="Wegrzyn J.L."/>
            <person name="Langley C.H."/>
            <person name="Neale D.B."/>
        </authorList>
    </citation>
    <scope>NUCLEOTIDE SEQUENCE</scope>
    <source>
        <tissue evidence="9">Leaves</tissue>
    </source>
</reference>
<dbReference type="GO" id="GO:0005643">
    <property type="term" value="C:nuclear pore"/>
    <property type="evidence" value="ECO:0007669"/>
    <property type="project" value="UniProtKB-SubCell"/>
</dbReference>
<evidence type="ECO:0000256" key="2">
    <source>
        <dbReference type="ARBA" id="ARBA00008926"/>
    </source>
</evidence>
<evidence type="ECO:0000313" key="9">
    <source>
        <dbReference type="EMBL" id="KAF5477948.1"/>
    </source>
</evidence>
<keyword evidence="8" id="KW-0539">Nucleus</keyword>
<comment type="similarity">
    <text evidence="2">Belongs to the nucleoporin GLFG family.</text>
</comment>
<evidence type="ECO:0000256" key="3">
    <source>
        <dbReference type="ARBA" id="ARBA00022448"/>
    </source>
</evidence>
<dbReference type="GO" id="GO:0015031">
    <property type="term" value="P:protein transport"/>
    <property type="evidence" value="ECO:0007669"/>
    <property type="project" value="UniProtKB-KW"/>
</dbReference>
<keyword evidence="4" id="KW-0509">mRNA transport</keyword>
<dbReference type="Gene3D" id="1.10.10.2360">
    <property type="match status" value="2"/>
</dbReference>
<dbReference type="AlphaFoldDB" id="A0A834D663"/>
<keyword evidence="3" id="KW-0813">Transport</keyword>
<evidence type="ECO:0000256" key="6">
    <source>
        <dbReference type="ARBA" id="ARBA00023010"/>
    </source>
</evidence>
<dbReference type="EMBL" id="LIHL02000002">
    <property type="protein sequence ID" value="KAF5477948.1"/>
    <property type="molecule type" value="Genomic_DNA"/>
</dbReference>
<reference evidence="9" key="2">
    <citation type="submission" date="2020-03" db="EMBL/GenBank/DDBJ databases">
        <title>Walnut 2.0.</title>
        <authorList>
            <person name="Marrano A."/>
            <person name="Britton M."/>
            <person name="Zimin A.V."/>
            <person name="Zaini P.A."/>
            <person name="Workman R."/>
            <person name="Puiu D."/>
            <person name="Bianco L."/>
            <person name="Allen B.J."/>
            <person name="Troggio M."/>
            <person name="Leslie C.A."/>
            <person name="Timp W."/>
            <person name="Dendekar A."/>
            <person name="Salzberg S.L."/>
            <person name="Neale D.B."/>
        </authorList>
    </citation>
    <scope>NUCLEOTIDE SEQUENCE</scope>
    <source>
        <tissue evidence="9">Leaves</tissue>
    </source>
</reference>
<sequence>MPTTEADSGTQVAGKLETISAMPAYRDKSHEELRWVDYQLEDKDGLLPASQSVGGIGFSSTATSSNILGPSTPFGTQGGGSTVAPYTPTIEADSGTPAAGKLKSISAMPICKDKSPEELRWEDYQLGDKGGLLPSTQPAVGIGFSLTPTNSNILGPSTTFSQSSASHFFASMTSNPFAPKSPSIGSLHFGSSTTPTFSSSPFSASTSSGLFGSTLLPTSSTFGVGSSPTLFGSSTPLFSFGPSQTTNTTFGSNTQSCPLFQSSAPSIGQTGSAFGLTTTSFGQGMSSPFGQGMLGASTL</sequence>
<keyword evidence="7" id="KW-0906">Nuclear pore complex</keyword>
<evidence type="ECO:0000256" key="7">
    <source>
        <dbReference type="ARBA" id="ARBA00023132"/>
    </source>
</evidence>
<protein>
    <recommendedName>
        <fullName evidence="11">Nuclear pore complex protein NUP98A-like</fullName>
    </recommendedName>
</protein>
<keyword evidence="6" id="KW-0811">Translocation</keyword>
<dbReference type="FunFam" id="1.10.10.2360:FF:000001">
    <property type="entry name" value="Nuclear pore complex protein Nup98-Nup96"/>
    <property type="match status" value="2"/>
</dbReference>
<comment type="subcellular location">
    <subcellularLocation>
        <location evidence="1">Nucleus</location>
        <location evidence="1">Nuclear pore complex</location>
    </subcellularLocation>
</comment>
<dbReference type="GO" id="GO:0051028">
    <property type="term" value="P:mRNA transport"/>
    <property type="evidence" value="ECO:0007669"/>
    <property type="project" value="UniProtKB-KW"/>
</dbReference>
<evidence type="ECO:0008006" key="11">
    <source>
        <dbReference type="Google" id="ProtNLM"/>
    </source>
</evidence>